<reference evidence="1" key="1">
    <citation type="submission" date="2019-08" db="EMBL/GenBank/DDBJ databases">
        <title>The genome of the North American firefly Photinus pyralis.</title>
        <authorList>
            <consortium name="Photinus pyralis genome working group"/>
            <person name="Fallon T.R."/>
            <person name="Sander Lower S.E."/>
            <person name="Weng J.-K."/>
        </authorList>
    </citation>
    <scope>NUCLEOTIDE SEQUENCE</scope>
    <source>
        <strain evidence="1">TRF0915ILg1</strain>
        <tissue evidence="1">Whole body</tissue>
    </source>
</reference>
<proteinExistence type="predicted"/>
<dbReference type="InterPro" id="IPR036691">
    <property type="entry name" value="Endo/exonu/phosph_ase_sf"/>
</dbReference>
<keyword evidence="2" id="KW-1185">Reference proteome</keyword>
<dbReference type="Proteomes" id="UP000801492">
    <property type="component" value="Unassembled WGS sequence"/>
</dbReference>
<dbReference type="OrthoDB" id="410104at2759"/>
<organism evidence="1 2">
    <name type="scientific">Ignelater luminosus</name>
    <name type="common">Cucubano</name>
    <name type="synonym">Pyrophorus luminosus</name>
    <dbReference type="NCBI Taxonomy" id="2038154"/>
    <lineage>
        <taxon>Eukaryota</taxon>
        <taxon>Metazoa</taxon>
        <taxon>Ecdysozoa</taxon>
        <taxon>Arthropoda</taxon>
        <taxon>Hexapoda</taxon>
        <taxon>Insecta</taxon>
        <taxon>Pterygota</taxon>
        <taxon>Neoptera</taxon>
        <taxon>Endopterygota</taxon>
        <taxon>Coleoptera</taxon>
        <taxon>Polyphaga</taxon>
        <taxon>Elateriformia</taxon>
        <taxon>Elateroidea</taxon>
        <taxon>Elateridae</taxon>
        <taxon>Agrypninae</taxon>
        <taxon>Pyrophorini</taxon>
        <taxon>Ignelater</taxon>
    </lineage>
</organism>
<dbReference type="EMBL" id="VTPC01001228">
    <property type="protein sequence ID" value="KAF2902660.1"/>
    <property type="molecule type" value="Genomic_DNA"/>
</dbReference>
<dbReference type="Gene3D" id="3.60.10.10">
    <property type="entry name" value="Endonuclease/exonuclease/phosphatase"/>
    <property type="match status" value="1"/>
</dbReference>
<gene>
    <name evidence="1" type="ORF">ILUMI_03526</name>
</gene>
<sequence>MDILRNNSKLRKCEQRIYINTNMMKRKREVQGYIARKSIEERDRKTYDEQGHGKEYKGMTSNKLKSANRAIKGKIWKTEIKNVRGLNGKEQELLMEFENTEVLWYSGVDSHVWGKVEVACLMHKDYKNEVKGWELLNAIITNIKLELKDKESYTIISVYAPNESDNMSVKEEFWTKMQKLVGQHHAENVSVVGCGNALGRIIALMLLFKGKRKKIEWMDNLPPGS</sequence>
<evidence type="ECO:0000313" key="2">
    <source>
        <dbReference type="Proteomes" id="UP000801492"/>
    </source>
</evidence>
<name>A0A8K0DAM0_IGNLU</name>
<accession>A0A8K0DAM0</accession>
<protein>
    <submittedName>
        <fullName evidence="1">Uncharacterized protein</fullName>
    </submittedName>
</protein>
<comment type="caution">
    <text evidence="1">The sequence shown here is derived from an EMBL/GenBank/DDBJ whole genome shotgun (WGS) entry which is preliminary data.</text>
</comment>
<dbReference type="AlphaFoldDB" id="A0A8K0DAM0"/>
<evidence type="ECO:0000313" key="1">
    <source>
        <dbReference type="EMBL" id="KAF2902660.1"/>
    </source>
</evidence>